<accession>A0ACC2GRW3</accession>
<evidence type="ECO:0000313" key="1">
    <source>
        <dbReference type="EMBL" id="KAJ8006175.1"/>
    </source>
</evidence>
<reference evidence="1" key="1">
    <citation type="submission" date="2021-05" db="EMBL/GenBank/DDBJ databases">
        <authorList>
            <person name="Pan Q."/>
            <person name="Jouanno E."/>
            <person name="Zahm M."/>
            <person name="Klopp C."/>
            <person name="Cabau C."/>
            <person name="Louis A."/>
            <person name="Berthelot C."/>
            <person name="Parey E."/>
            <person name="Roest Crollius H."/>
            <person name="Montfort J."/>
            <person name="Robinson-Rechavi M."/>
            <person name="Bouchez O."/>
            <person name="Lampietro C."/>
            <person name="Lopez Roques C."/>
            <person name="Donnadieu C."/>
            <person name="Postlethwait J."/>
            <person name="Bobe J."/>
            <person name="Dillon D."/>
            <person name="Chandos A."/>
            <person name="von Hippel F."/>
            <person name="Guiguen Y."/>
        </authorList>
    </citation>
    <scope>NUCLEOTIDE SEQUENCE</scope>
    <source>
        <strain evidence="1">YG-Jan2019</strain>
    </source>
</reference>
<sequence length="143" mass="15773">MKTKVMPKELVVLGSTVEHIITQLVCGPWVTVTEEENLSNSQSIDSYEVTKAVNNNLDQLLGPKSLVGGLEIGSHILKSWHNNKDLVAMKDPLVISTIPQAIFEGILIVYKGINKTKLELRIEKASADRMKELLSPPPSPWSS</sequence>
<organism evidence="1 2">
    <name type="scientific">Dallia pectoralis</name>
    <name type="common">Alaska blackfish</name>
    <dbReference type="NCBI Taxonomy" id="75939"/>
    <lineage>
        <taxon>Eukaryota</taxon>
        <taxon>Metazoa</taxon>
        <taxon>Chordata</taxon>
        <taxon>Craniata</taxon>
        <taxon>Vertebrata</taxon>
        <taxon>Euteleostomi</taxon>
        <taxon>Actinopterygii</taxon>
        <taxon>Neopterygii</taxon>
        <taxon>Teleostei</taxon>
        <taxon>Protacanthopterygii</taxon>
        <taxon>Esociformes</taxon>
        <taxon>Umbridae</taxon>
        <taxon>Dallia</taxon>
    </lineage>
</organism>
<keyword evidence="2" id="KW-1185">Reference proteome</keyword>
<dbReference type="Proteomes" id="UP001157502">
    <property type="component" value="Chromosome 10"/>
</dbReference>
<evidence type="ECO:0000313" key="2">
    <source>
        <dbReference type="Proteomes" id="UP001157502"/>
    </source>
</evidence>
<comment type="caution">
    <text evidence="1">The sequence shown here is derived from an EMBL/GenBank/DDBJ whole genome shotgun (WGS) entry which is preliminary data.</text>
</comment>
<protein>
    <submittedName>
        <fullName evidence="1">Uncharacterized protein</fullName>
    </submittedName>
</protein>
<dbReference type="EMBL" id="CM055737">
    <property type="protein sequence ID" value="KAJ8006175.1"/>
    <property type="molecule type" value="Genomic_DNA"/>
</dbReference>
<name>A0ACC2GRW3_DALPE</name>
<proteinExistence type="predicted"/>
<gene>
    <name evidence="1" type="ORF">DPEC_G00125510</name>
</gene>